<dbReference type="EMBL" id="WWCV01000040">
    <property type="protein sequence ID" value="MYN19102.1"/>
    <property type="molecule type" value="Genomic_DNA"/>
</dbReference>
<keyword evidence="3" id="KW-1185">Reference proteome</keyword>
<name>A0A845HIE7_9BURK</name>
<evidence type="ECO:0000313" key="2">
    <source>
        <dbReference type="EMBL" id="MYN19102.1"/>
    </source>
</evidence>
<keyword evidence="1" id="KW-0812">Transmembrane</keyword>
<feature type="transmembrane region" description="Helical" evidence="1">
    <location>
        <begin position="83"/>
        <end position="105"/>
    </location>
</feature>
<gene>
    <name evidence="2" type="ORF">GTP81_20330</name>
</gene>
<comment type="caution">
    <text evidence="2">The sequence shown here is derived from an EMBL/GenBank/DDBJ whole genome shotgun (WGS) entry which is preliminary data.</text>
</comment>
<reference evidence="2 3" key="1">
    <citation type="submission" date="2019-12" db="EMBL/GenBank/DDBJ databases">
        <title>Novel species isolated from a subtropical stream in China.</title>
        <authorList>
            <person name="Lu H."/>
        </authorList>
    </citation>
    <scope>NUCLEOTIDE SEQUENCE [LARGE SCALE GENOMIC DNA]</scope>
    <source>
        <strain evidence="2 3">FT107W</strain>
    </source>
</reference>
<organism evidence="2 3">
    <name type="scientific">Duganella vulcania</name>
    <dbReference type="NCBI Taxonomy" id="2692166"/>
    <lineage>
        <taxon>Bacteria</taxon>
        <taxon>Pseudomonadati</taxon>
        <taxon>Pseudomonadota</taxon>
        <taxon>Betaproteobacteria</taxon>
        <taxon>Burkholderiales</taxon>
        <taxon>Oxalobacteraceae</taxon>
        <taxon>Telluria group</taxon>
        <taxon>Duganella</taxon>
    </lineage>
</organism>
<dbReference type="AlphaFoldDB" id="A0A845HIE7"/>
<keyword evidence="1" id="KW-1133">Transmembrane helix</keyword>
<accession>A0A845HIE7</accession>
<protein>
    <recommendedName>
        <fullName evidence="4">Sodium:proton antiporter</fullName>
    </recommendedName>
</protein>
<evidence type="ECO:0000313" key="3">
    <source>
        <dbReference type="Proteomes" id="UP000484875"/>
    </source>
</evidence>
<proteinExistence type="predicted"/>
<dbReference type="Proteomes" id="UP000484875">
    <property type="component" value="Unassembled WGS sequence"/>
</dbReference>
<feature type="transmembrane region" description="Helical" evidence="1">
    <location>
        <begin position="111"/>
        <end position="130"/>
    </location>
</feature>
<evidence type="ECO:0008006" key="4">
    <source>
        <dbReference type="Google" id="ProtNLM"/>
    </source>
</evidence>
<dbReference type="InterPro" id="IPR046291">
    <property type="entry name" value="DUF6328"/>
</dbReference>
<feature type="transmembrane region" description="Helical" evidence="1">
    <location>
        <begin position="41"/>
        <end position="62"/>
    </location>
</feature>
<keyword evidence="1" id="KW-0472">Membrane</keyword>
<sequence length="139" mass="15121">MRNIIEEARMVLPGIQALFGFQTVAVFNQRFDALPAAVQAVHLLALATVVIAIALIMTPAAWHRIVSPQRVSESIVKLSSRMICAALLPLAVGLALDMFVVFYVVSSSVAAGTAAAVLSLALLLTLWFALPLRERRRRR</sequence>
<evidence type="ECO:0000256" key="1">
    <source>
        <dbReference type="SAM" id="Phobius"/>
    </source>
</evidence>
<dbReference type="Pfam" id="PF19853">
    <property type="entry name" value="DUF6328"/>
    <property type="match status" value="1"/>
</dbReference>